<keyword evidence="3" id="KW-1185">Reference proteome</keyword>
<accession>A0A498IA72</accession>
<dbReference type="AlphaFoldDB" id="A0A498IA72"/>
<dbReference type="EMBL" id="RDQH01000339">
    <property type="protein sequence ID" value="RXH78887.1"/>
    <property type="molecule type" value="Genomic_DNA"/>
</dbReference>
<organism evidence="2 3">
    <name type="scientific">Malus domestica</name>
    <name type="common">Apple</name>
    <name type="synonym">Pyrus malus</name>
    <dbReference type="NCBI Taxonomy" id="3750"/>
    <lineage>
        <taxon>Eukaryota</taxon>
        <taxon>Viridiplantae</taxon>
        <taxon>Streptophyta</taxon>
        <taxon>Embryophyta</taxon>
        <taxon>Tracheophyta</taxon>
        <taxon>Spermatophyta</taxon>
        <taxon>Magnoliopsida</taxon>
        <taxon>eudicotyledons</taxon>
        <taxon>Gunneridae</taxon>
        <taxon>Pentapetalae</taxon>
        <taxon>rosids</taxon>
        <taxon>fabids</taxon>
        <taxon>Rosales</taxon>
        <taxon>Rosaceae</taxon>
        <taxon>Amygdaloideae</taxon>
        <taxon>Maleae</taxon>
        <taxon>Malus</taxon>
    </lineage>
</organism>
<feature type="chain" id="PRO_5019729411" evidence="1">
    <location>
        <begin position="23"/>
        <end position="108"/>
    </location>
</feature>
<dbReference type="STRING" id="3750.A0A498IA72"/>
<dbReference type="Proteomes" id="UP000290289">
    <property type="component" value="Chromosome 13"/>
</dbReference>
<name>A0A498IA72_MALDO</name>
<protein>
    <submittedName>
        <fullName evidence="2">Uncharacterized protein</fullName>
    </submittedName>
</protein>
<sequence length="108" mass="12075">MAASKLAILSIFLALIFSQIRADASILTKEDEPVKLPRLDTPDSSVLKIELDQLKAKIHSLEFDASEKVKALKMKNELIEDEEEVIQGNLDIISSLQSEIECVQVMHI</sequence>
<gene>
    <name evidence="2" type="ORF">DVH24_006957</name>
</gene>
<reference evidence="2 3" key="1">
    <citation type="submission" date="2018-10" db="EMBL/GenBank/DDBJ databases">
        <title>A high-quality apple genome assembly.</title>
        <authorList>
            <person name="Hu J."/>
        </authorList>
    </citation>
    <scope>NUCLEOTIDE SEQUENCE [LARGE SCALE GENOMIC DNA]</scope>
    <source>
        <strain evidence="3">cv. HFTH1</strain>
        <tissue evidence="2">Young leaf</tissue>
    </source>
</reference>
<evidence type="ECO:0000256" key="1">
    <source>
        <dbReference type="SAM" id="SignalP"/>
    </source>
</evidence>
<keyword evidence="1" id="KW-0732">Signal</keyword>
<evidence type="ECO:0000313" key="3">
    <source>
        <dbReference type="Proteomes" id="UP000290289"/>
    </source>
</evidence>
<proteinExistence type="predicted"/>
<comment type="caution">
    <text evidence="2">The sequence shown here is derived from an EMBL/GenBank/DDBJ whole genome shotgun (WGS) entry which is preliminary data.</text>
</comment>
<evidence type="ECO:0000313" key="2">
    <source>
        <dbReference type="EMBL" id="RXH78887.1"/>
    </source>
</evidence>
<feature type="signal peptide" evidence="1">
    <location>
        <begin position="1"/>
        <end position="22"/>
    </location>
</feature>